<feature type="transmembrane region" description="Helical" evidence="13">
    <location>
        <begin position="478"/>
        <end position="501"/>
    </location>
</feature>
<dbReference type="InParanoid" id="A0A316V8Z1"/>
<keyword evidence="6" id="KW-0560">Oxidoreductase</keyword>
<comment type="cofactor">
    <cofactor evidence="1">
        <name>heme b</name>
        <dbReference type="ChEBI" id="CHEBI:60344"/>
    </cofactor>
</comment>
<evidence type="ECO:0000256" key="1">
    <source>
        <dbReference type="ARBA" id="ARBA00001970"/>
    </source>
</evidence>
<dbReference type="EMBL" id="KZ819604">
    <property type="protein sequence ID" value="PWN34069.1"/>
    <property type="molecule type" value="Genomic_DNA"/>
</dbReference>
<dbReference type="PANTHER" id="PTHR23289:SF2">
    <property type="entry name" value="CYTOCHROME C OXIDASE ASSEMBLY PROTEIN COX15 HOMOLOG"/>
    <property type="match status" value="1"/>
</dbReference>
<dbReference type="FunCoup" id="A0A316V8Z1">
    <property type="interactions" value="500"/>
</dbReference>
<keyword evidence="8" id="KW-0350">Heme biosynthesis</keyword>
<keyword evidence="7" id="KW-0408">Iron</keyword>
<evidence type="ECO:0000256" key="4">
    <source>
        <dbReference type="ARBA" id="ARBA00022723"/>
    </source>
</evidence>
<dbReference type="AlphaFoldDB" id="A0A316V8Z1"/>
<dbReference type="GO" id="GO:0005743">
    <property type="term" value="C:mitochondrial inner membrane"/>
    <property type="evidence" value="ECO:0007669"/>
    <property type="project" value="TreeGrafter"/>
</dbReference>
<feature type="transmembrane region" description="Helical" evidence="13">
    <location>
        <begin position="108"/>
        <end position="128"/>
    </location>
</feature>
<feature type="region of interest" description="Disordered" evidence="12">
    <location>
        <begin position="80"/>
        <end position="102"/>
    </location>
</feature>
<keyword evidence="5 13" id="KW-1133">Transmembrane helix</keyword>
<keyword evidence="4" id="KW-0479">Metal-binding</keyword>
<feature type="transmembrane region" description="Helical" evidence="13">
    <location>
        <begin position="438"/>
        <end position="457"/>
    </location>
</feature>
<evidence type="ECO:0000256" key="6">
    <source>
        <dbReference type="ARBA" id="ARBA00023002"/>
    </source>
</evidence>
<evidence type="ECO:0000256" key="12">
    <source>
        <dbReference type="SAM" id="MobiDB-lite"/>
    </source>
</evidence>
<keyword evidence="3 13" id="KW-0812">Transmembrane</keyword>
<feature type="transmembrane region" description="Helical" evidence="13">
    <location>
        <begin position="224"/>
        <end position="242"/>
    </location>
</feature>
<reference evidence="14 15" key="1">
    <citation type="journal article" date="2018" name="Mol. Biol. Evol.">
        <title>Broad Genomic Sampling Reveals a Smut Pathogenic Ancestry of the Fungal Clade Ustilaginomycotina.</title>
        <authorList>
            <person name="Kijpornyongpan T."/>
            <person name="Mondo S.J."/>
            <person name="Barry K."/>
            <person name="Sandor L."/>
            <person name="Lee J."/>
            <person name="Lipzen A."/>
            <person name="Pangilinan J."/>
            <person name="LaButti K."/>
            <person name="Hainaut M."/>
            <person name="Henrissat B."/>
            <person name="Grigoriev I.V."/>
            <person name="Spatafora J.W."/>
            <person name="Aime M.C."/>
        </authorList>
    </citation>
    <scope>NUCLEOTIDE SEQUENCE [LARGE SCALE GENOMIC DNA]</scope>
    <source>
        <strain evidence="14 15">MCA 3882</strain>
    </source>
</reference>
<feature type="compositionally biased region" description="Low complexity" evidence="12">
    <location>
        <begin position="83"/>
        <end position="102"/>
    </location>
</feature>
<evidence type="ECO:0000256" key="5">
    <source>
        <dbReference type="ARBA" id="ARBA00022989"/>
    </source>
</evidence>
<dbReference type="InterPro" id="IPR023754">
    <property type="entry name" value="HemeA_Synthase_type2"/>
</dbReference>
<evidence type="ECO:0000256" key="8">
    <source>
        <dbReference type="ARBA" id="ARBA00023133"/>
    </source>
</evidence>
<dbReference type="GO" id="GO:0046872">
    <property type="term" value="F:metal ion binding"/>
    <property type="evidence" value="ECO:0007669"/>
    <property type="project" value="UniProtKB-KW"/>
</dbReference>
<organism evidence="14 15">
    <name type="scientific">Meira miltonrushii</name>
    <dbReference type="NCBI Taxonomy" id="1280837"/>
    <lineage>
        <taxon>Eukaryota</taxon>
        <taxon>Fungi</taxon>
        <taxon>Dikarya</taxon>
        <taxon>Basidiomycota</taxon>
        <taxon>Ustilaginomycotina</taxon>
        <taxon>Exobasidiomycetes</taxon>
        <taxon>Exobasidiales</taxon>
        <taxon>Brachybasidiaceae</taxon>
        <taxon>Meira</taxon>
    </lineage>
</organism>
<dbReference type="STRING" id="1280837.A0A316V8Z1"/>
<dbReference type="PANTHER" id="PTHR23289">
    <property type="entry name" value="CYTOCHROME C OXIDASE ASSEMBLY PROTEIN COX15"/>
    <property type="match status" value="1"/>
</dbReference>
<comment type="subcellular location">
    <subcellularLocation>
        <location evidence="2">Membrane</location>
        <topology evidence="2">Multi-pass membrane protein</topology>
    </subcellularLocation>
</comment>
<evidence type="ECO:0000256" key="9">
    <source>
        <dbReference type="ARBA" id="ARBA00023136"/>
    </source>
</evidence>
<name>A0A316V8Z1_9BASI</name>
<dbReference type="OrthoDB" id="1726137at2759"/>
<dbReference type="RefSeq" id="XP_025354371.1">
    <property type="nucleotide sequence ID" value="XM_025499193.1"/>
</dbReference>
<dbReference type="GeneID" id="37020974"/>
<feature type="transmembrane region" description="Helical" evidence="13">
    <location>
        <begin position="507"/>
        <end position="527"/>
    </location>
</feature>
<evidence type="ECO:0000256" key="11">
    <source>
        <dbReference type="ARBA" id="ARBA00048044"/>
    </source>
</evidence>
<dbReference type="Pfam" id="PF02628">
    <property type="entry name" value="COX15-CtaA"/>
    <property type="match status" value="1"/>
</dbReference>
<feature type="transmembrane region" description="Helical" evidence="13">
    <location>
        <begin position="365"/>
        <end position="389"/>
    </location>
</feature>
<dbReference type="GO" id="GO:0120547">
    <property type="term" value="F:heme A synthase activity"/>
    <property type="evidence" value="ECO:0007669"/>
    <property type="project" value="UniProtKB-EC"/>
</dbReference>
<comment type="pathway">
    <text evidence="10">Porphyrin-containing compound metabolism; heme A biosynthesis; heme A from heme O: step 1/1.</text>
</comment>
<sequence length="560" mass="61026">MVLLTEMRPFLGSLQSLRGIRATSSTRIITRSLSQQPATPSLQSFARLPTPKASIQSQIAGKDKVAPRSMLRLFSTSFPRQVQPAAASPTTSQSESSSSESTTSSNSVAYHLFFCAGLVYLIIVVGGLTRLTESGLSITEWNPGFKGMSLPWTDAEWDAEWEKYKQTPEWAILNRHMTVEDFKKIYMWEWSHRIIGRFIGVAFLLPTVYFLARGKVAKGTKWKLLAIALGIGFQGALGWFMVKSGLTAPESTPPVIAQQHPNTTVSAGAKELRLDGSVSQDSQSSASSDWHPRVSHFRLAAHLGTAFLVYMGMLHTGMSILRDNKLVNGKGKAAGWMMNVGENVQKLVSAMQNPRINRFRNVSRGMLCLAFITSMSGALVAGLDAGLVYNEFPYMGEGIVPPKEELLEQKYAWHGKNDKDEAGLVFGNMTQNPVTVQLMHRTLAVTTLISAIGLGFYARRVSRSMITSVKMPPAIPRVASLVSLAAITQASLGISTLIYLVPIELASAHQAGSVALLTAITALLAVLRSPNKRILQKLANQSSPIARQAIIARALQKVSK</sequence>
<evidence type="ECO:0000256" key="7">
    <source>
        <dbReference type="ARBA" id="ARBA00023004"/>
    </source>
</evidence>
<dbReference type="GO" id="GO:0016653">
    <property type="term" value="F:oxidoreductase activity, acting on NAD(P)H, heme protein as acceptor"/>
    <property type="evidence" value="ECO:0007669"/>
    <property type="project" value="TreeGrafter"/>
</dbReference>
<comment type="catalytic activity">
    <reaction evidence="11">
        <text>Fe(II)-heme o + 2 A + H2O = Fe(II)-heme a + 2 AH2</text>
        <dbReference type="Rhea" id="RHEA:63388"/>
        <dbReference type="ChEBI" id="CHEBI:13193"/>
        <dbReference type="ChEBI" id="CHEBI:15377"/>
        <dbReference type="ChEBI" id="CHEBI:17499"/>
        <dbReference type="ChEBI" id="CHEBI:60530"/>
        <dbReference type="ChEBI" id="CHEBI:61715"/>
        <dbReference type="EC" id="1.17.99.9"/>
    </reaction>
    <physiologicalReaction direction="left-to-right" evidence="11">
        <dbReference type="Rhea" id="RHEA:63389"/>
    </physiologicalReaction>
</comment>
<keyword evidence="9 13" id="KW-0472">Membrane</keyword>
<dbReference type="InterPro" id="IPR003780">
    <property type="entry name" value="COX15/CtaA_fam"/>
</dbReference>
<dbReference type="Proteomes" id="UP000245771">
    <property type="component" value="Unassembled WGS sequence"/>
</dbReference>
<feature type="transmembrane region" description="Helical" evidence="13">
    <location>
        <begin position="299"/>
        <end position="321"/>
    </location>
</feature>
<accession>A0A316V8Z1</accession>
<evidence type="ECO:0000256" key="10">
    <source>
        <dbReference type="ARBA" id="ARBA00044501"/>
    </source>
</evidence>
<evidence type="ECO:0000256" key="3">
    <source>
        <dbReference type="ARBA" id="ARBA00022692"/>
    </source>
</evidence>
<keyword evidence="15" id="KW-1185">Reference proteome</keyword>
<proteinExistence type="predicted"/>
<evidence type="ECO:0000256" key="2">
    <source>
        <dbReference type="ARBA" id="ARBA00004141"/>
    </source>
</evidence>
<evidence type="ECO:0000256" key="13">
    <source>
        <dbReference type="SAM" id="Phobius"/>
    </source>
</evidence>
<evidence type="ECO:0000313" key="14">
    <source>
        <dbReference type="EMBL" id="PWN34069.1"/>
    </source>
</evidence>
<protein>
    <submittedName>
        <fullName evidence="14">COX15-CtaA-domain-containing protein</fullName>
    </submittedName>
</protein>
<evidence type="ECO:0000313" key="15">
    <source>
        <dbReference type="Proteomes" id="UP000245771"/>
    </source>
</evidence>
<dbReference type="GO" id="GO:0006784">
    <property type="term" value="P:heme A biosynthetic process"/>
    <property type="evidence" value="ECO:0007669"/>
    <property type="project" value="InterPro"/>
</dbReference>
<gene>
    <name evidence="14" type="ORF">FA14DRAFT_161615</name>
</gene>
<feature type="transmembrane region" description="Helical" evidence="13">
    <location>
        <begin position="194"/>
        <end position="212"/>
    </location>
</feature>